<accession>C8VVW7</accession>
<name>C8VVW7_DESAS</name>
<evidence type="ECO:0000313" key="1">
    <source>
        <dbReference type="EMBL" id="ACV64254.1"/>
    </source>
</evidence>
<dbReference type="HOGENOM" id="CLU_2860360_0_0_9"/>
<evidence type="ECO:0000313" key="2">
    <source>
        <dbReference type="Proteomes" id="UP000002217"/>
    </source>
</evidence>
<protein>
    <submittedName>
        <fullName evidence="1">Uncharacterized protein</fullName>
    </submittedName>
</protein>
<dbReference type="EMBL" id="CP001720">
    <property type="protein sequence ID" value="ACV64254.1"/>
    <property type="molecule type" value="Genomic_DNA"/>
</dbReference>
<organism evidence="1 2">
    <name type="scientific">Desulfofarcimen acetoxidans (strain ATCC 49208 / DSM 771 / KCTC 5769 / VKM B-1644 / 5575)</name>
    <name type="common">Desulfotomaculum acetoxidans</name>
    <dbReference type="NCBI Taxonomy" id="485916"/>
    <lineage>
        <taxon>Bacteria</taxon>
        <taxon>Bacillati</taxon>
        <taxon>Bacillota</taxon>
        <taxon>Clostridia</taxon>
        <taxon>Eubacteriales</taxon>
        <taxon>Peptococcaceae</taxon>
        <taxon>Desulfofarcimen</taxon>
    </lineage>
</organism>
<dbReference type="Proteomes" id="UP000002217">
    <property type="component" value="Chromosome"/>
</dbReference>
<keyword evidence="2" id="KW-1185">Reference proteome</keyword>
<dbReference type="RefSeq" id="WP_015758944.1">
    <property type="nucleotide sequence ID" value="NC_013216.1"/>
</dbReference>
<proteinExistence type="predicted"/>
<dbReference type="AlphaFoldDB" id="C8VVW7"/>
<gene>
    <name evidence="1" type="ordered locus">Dtox_3538</name>
</gene>
<dbReference type="KEGG" id="dae:Dtox_3538"/>
<sequence>MAILNSTNFPTGVTVTIVTTNGTYIGELISLVDNFVAVRLTAATAPFFIGQVIRINTDRIVAFG</sequence>
<reference evidence="1 2" key="1">
    <citation type="journal article" date="2009" name="Stand. Genomic Sci.">
        <title>Complete genome sequence of Desulfotomaculum acetoxidans type strain (5575).</title>
        <authorList>
            <person name="Spring S."/>
            <person name="Lapidus A."/>
            <person name="Schroder M."/>
            <person name="Gleim D."/>
            <person name="Sims D."/>
            <person name="Meincke L."/>
            <person name="Glavina Del Rio T."/>
            <person name="Tice H."/>
            <person name="Copeland A."/>
            <person name="Cheng J.F."/>
            <person name="Lucas S."/>
            <person name="Chen F."/>
            <person name="Nolan M."/>
            <person name="Bruce D."/>
            <person name="Goodwin L."/>
            <person name="Pitluck S."/>
            <person name="Ivanova N."/>
            <person name="Mavromatis K."/>
            <person name="Mikhailova N."/>
            <person name="Pati A."/>
            <person name="Chen A."/>
            <person name="Palaniappan K."/>
            <person name="Land M."/>
            <person name="Hauser L."/>
            <person name="Chang Y.J."/>
            <person name="Jeffries C.D."/>
            <person name="Chain P."/>
            <person name="Saunders E."/>
            <person name="Brettin T."/>
            <person name="Detter J.C."/>
            <person name="Goker M."/>
            <person name="Bristow J."/>
            <person name="Eisen J.A."/>
            <person name="Markowitz V."/>
            <person name="Hugenholtz P."/>
            <person name="Kyrpides N.C."/>
            <person name="Klenk H.P."/>
            <person name="Han C."/>
        </authorList>
    </citation>
    <scope>NUCLEOTIDE SEQUENCE [LARGE SCALE GENOMIC DNA]</scope>
    <source>
        <strain evidence="2">ATCC 49208 / DSM 771 / VKM B-1644</strain>
    </source>
</reference>